<dbReference type="InterPro" id="IPR004843">
    <property type="entry name" value="Calcineurin-like_PHP"/>
</dbReference>
<dbReference type="InterPro" id="IPR004617">
    <property type="entry name" value="ApaH"/>
</dbReference>
<dbReference type="EMBL" id="QGGU01000004">
    <property type="protein sequence ID" value="PWK53084.1"/>
    <property type="molecule type" value="Genomic_DNA"/>
</dbReference>
<evidence type="ECO:0000313" key="7">
    <source>
        <dbReference type="EMBL" id="PWK53084.1"/>
    </source>
</evidence>
<comment type="caution">
    <text evidence="7">The sequence shown here is derived from an EMBL/GenBank/DDBJ whole genome shotgun (WGS) entry which is preliminary data.</text>
</comment>
<keyword evidence="3 5" id="KW-0378">Hydrolase</keyword>
<dbReference type="Pfam" id="PF00149">
    <property type="entry name" value="Metallophos"/>
    <property type="match status" value="1"/>
</dbReference>
<dbReference type="AlphaFoldDB" id="A0A316FWA3"/>
<evidence type="ECO:0000259" key="6">
    <source>
        <dbReference type="Pfam" id="PF00149"/>
    </source>
</evidence>
<gene>
    <name evidence="5" type="primary">apaH</name>
    <name evidence="7" type="ORF">C8D97_104302</name>
</gene>
<dbReference type="Proteomes" id="UP000245790">
    <property type="component" value="Unassembled WGS sequence"/>
</dbReference>
<dbReference type="NCBIfam" id="NF001204">
    <property type="entry name" value="PRK00166.1"/>
    <property type="match status" value="1"/>
</dbReference>
<dbReference type="NCBIfam" id="TIGR00668">
    <property type="entry name" value="apaH"/>
    <property type="match status" value="1"/>
</dbReference>
<accession>A0A316FWA3</accession>
<evidence type="ECO:0000256" key="1">
    <source>
        <dbReference type="ARBA" id="ARBA00003413"/>
    </source>
</evidence>
<dbReference type="CDD" id="cd07422">
    <property type="entry name" value="MPP_ApaH"/>
    <property type="match status" value="1"/>
</dbReference>
<dbReference type="GO" id="GO:0008803">
    <property type="term" value="F:bis(5'-nucleosyl)-tetraphosphatase (symmetrical) activity"/>
    <property type="evidence" value="ECO:0007669"/>
    <property type="project" value="UniProtKB-UniRule"/>
</dbReference>
<name>A0A316FWA3_9GAMM</name>
<dbReference type="InterPro" id="IPR029052">
    <property type="entry name" value="Metallo-depent_PP-like"/>
</dbReference>
<evidence type="ECO:0000256" key="2">
    <source>
        <dbReference type="ARBA" id="ARBA00005419"/>
    </source>
</evidence>
<evidence type="ECO:0000256" key="4">
    <source>
        <dbReference type="ARBA" id="ARBA00049417"/>
    </source>
</evidence>
<dbReference type="EC" id="3.6.1.41" evidence="5"/>
<comment type="similarity">
    <text evidence="2 5">Belongs to the Ap4A hydrolase family.</text>
</comment>
<dbReference type="PANTHER" id="PTHR40942">
    <property type="match status" value="1"/>
</dbReference>
<organism evidence="7 8">
    <name type="scientific">Pleionea mediterranea</name>
    <dbReference type="NCBI Taxonomy" id="523701"/>
    <lineage>
        <taxon>Bacteria</taxon>
        <taxon>Pseudomonadati</taxon>
        <taxon>Pseudomonadota</taxon>
        <taxon>Gammaproteobacteria</taxon>
        <taxon>Oceanospirillales</taxon>
        <taxon>Pleioneaceae</taxon>
        <taxon>Pleionea</taxon>
    </lineage>
</organism>
<keyword evidence="8" id="KW-1185">Reference proteome</keyword>
<dbReference type="OrthoDB" id="9807890at2"/>
<reference evidence="7 8" key="1">
    <citation type="submission" date="2018-05" db="EMBL/GenBank/DDBJ databases">
        <title>Genomic Encyclopedia of Type Strains, Phase IV (KMG-IV): sequencing the most valuable type-strain genomes for metagenomic binning, comparative biology and taxonomic classification.</title>
        <authorList>
            <person name="Goeker M."/>
        </authorList>
    </citation>
    <scope>NUCLEOTIDE SEQUENCE [LARGE SCALE GENOMIC DNA]</scope>
    <source>
        <strain evidence="7 8">DSM 25350</strain>
    </source>
</reference>
<dbReference type="PIRSF" id="PIRSF000903">
    <property type="entry name" value="B5n-ttraPtase_sm"/>
    <property type="match status" value="1"/>
</dbReference>
<evidence type="ECO:0000313" key="8">
    <source>
        <dbReference type="Proteomes" id="UP000245790"/>
    </source>
</evidence>
<feature type="domain" description="Calcineurin-like phosphoesterase" evidence="6">
    <location>
        <begin position="1"/>
        <end position="178"/>
    </location>
</feature>
<comment type="function">
    <text evidence="1 5">Hydrolyzes diadenosine 5',5'''-P1,P4-tetraphosphate to yield ADP.</text>
</comment>
<sequence length="270" mass="30783">MTAYAIGDLQGCYQSFQKLLATIKLDWQKDKLWLCGDLVNRGPQSLETLRFIYEHRERIKVVLGNHDLHMLAVASGAQSIKRKDTFLPIIESAAHQDLIEWLHQQPLARYGKNRRVLMVHAGVAQQWTLADALACSDEVSEVLQNNNKRSEFFNAMYGNEPELWSDALEGTDRLRFITNAFTRMRFCHRDGRLDMSNKCKPGKQPDDLKPWFKLPLNLEKKVQVVFGHWAALEGKLATKRFQALDTGCVWGGQLTALNLKTGERTSVDAV</sequence>
<dbReference type="HAMAP" id="MF_00199">
    <property type="entry name" value="ApaH"/>
    <property type="match status" value="1"/>
</dbReference>
<comment type="catalytic activity">
    <reaction evidence="4 5">
        <text>P(1),P(4)-bis(5'-adenosyl) tetraphosphate + H2O = 2 ADP + 2 H(+)</text>
        <dbReference type="Rhea" id="RHEA:24252"/>
        <dbReference type="ChEBI" id="CHEBI:15377"/>
        <dbReference type="ChEBI" id="CHEBI:15378"/>
        <dbReference type="ChEBI" id="CHEBI:58141"/>
        <dbReference type="ChEBI" id="CHEBI:456216"/>
        <dbReference type="EC" id="3.6.1.41"/>
    </reaction>
</comment>
<evidence type="ECO:0000256" key="5">
    <source>
        <dbReference type="HAMAP-Rule" id="MF_00199"/>
    </source>
</evidence>
<dbReference type="PANTHER" id="PTHR40942:SF4">
    <property type="entry name" value="CYTOCHROME C5"/>
    <property type="match status" value="1"/>
</dbReference>
<dbReference type="RefSeq" id="WP_109763055.1">
    <property type="nucleotide sequence ID" value="NZ_QGGU01000004.1"/>
</dbReference>
<dbReference type="Gene3D" id="3.60.21.10">
    <property type="match status" value="1"/>
</dbReference>
<protein>
    <recommendedName>
        <fullName evidence="5">Bis(5'-nucleosyl)-tetraphosphatase, symmetrical</fullName>
        <ecNumber evidence="5">3.6.1.41</ecNumber>
    </recommendedName>
    <alternativeName>
        <fullName evidence="5">Ap4A hydrolase</fullName>
    </alternativeName>
    <alternativeName>
        <fullName evidence="5">Diadenosine 5',5'''-P1,P4-tetraphosphate pyrophosphohydrolase</fullName>
    </alternativeName>
    <alternativeName>
        <fullName evidence="5">Diadenosine tetraphosphatase</fullName>
    </alternativeName>
</protein>
<proteinExistence type="inferred from homology"/>
<evidence type="ECO:0000256" key="3">
    <source>
        <dbReference type="ARBA" id="ARBA00022801"/>
    </source>
</evidence>
<dbReference type="SUPFAM" id="SSF56300">
    <property type="entry name" value="Metallo-dependent phosphatases"/>
    <property type="match status" value="1"/>
</dbReference>